<protein>
    <submittedName>
        <fullName evidence="1">Uncharacterized protein</fullName>
    </submittedName>
</protein>
<evidence type="ECO:0000313" key="2">
    <source>
        <dbReference type="Proteomes" id="UP000463883"/>
    </source>
</evidence>
<proteinExistence type="predicted"/>
<dbReference type="KEGG" id="amic:Ami3637_00335"/>
<name>A0A6P1MAT4_9FIRM</name>
<organism evidence="1 2">
    <name type="scientific">Aminipila terrae</name>
    <dbReference type="NCBI Taxonomy" id="2697030"/>
    <lineage>
        <taxon>Bacteria</taxon>
        <taxon>Bacillati</taxon>
        <taxon>Bacillota</taxon>
        <taxon>Clostridia</taxon>
        <taxon>Peptostreptococcales</taxon>
        <taxon>Anaerovoracaceae</taxon>
        <taxon>Aminipila</taxon>
    </lineage>
</organism>
<dbReference type="Proteomes" id="UP000463883">
    <property type="component" value="Chromosome"/>
</dbReference>
<reference evidence="1 2" key="1">
    <citation type="submission" date="2020-01" db="EMBL/GenBank/DDBJ databases">
        <title>Genomic analysis of Aminipila sp. CBA3637.</title>
        <authorList>
            <person name="Kim Y.B."/>
            <person name="Roh S.W."/>
        </authorList>
    </citation>
    <scope>NUCLEOTIDE SEQUENCE [LARGE SCALE GENOMIC DNA]</scope>
    <source>
        <strain evidence="1 2">CBA3637</strain>
    </source>
</reference>
<keyword evidence="2" id="KW-1185">Reference proteome</keyword>
<dbReference type="EMBL" id="CP047591">
    <property type="protein sequence ID" value="QHI71037.1"/>
    <property type="molecule type" value="Genomic_DNA"/>
</dbReference>
<dbReference type="RefSeq" id="WP_162360815.1">
    <property type="nucleotide sequence ID" value="NZ_CP047591.1"/>
</dbReference>
<evidence type="ECO:0000313" key="1">
    <source>
        <dbReference type="EMBL" id="QHI71037.1"/>
    </source>
</evidence>
<accession>A0A6P1MAT4</accession>
<dbReference type="AlphaFoldDB" id="A0A6P1MAT4"/>
<gene>
    <name evidence="1" type="ORF">Ami3637_00335</name>
</gene>
<sequence>MFFDNPDKYKEEYNTIGYGPGSDQPSTVQELVNCFPQSNFSIEVHQLHPLVGVLVANKKYIGEYPKFRAKHNVCSD</sequence>